<evidence type="ECO:0000313" key="4">
    <source>
        <dbReference type="Proteomes" id="UP000324897"/>
    </source>
</evidence>
<dbReference type="Gramene" id="TVU26712">
    <property type="protein sequence ID" value="TVU26712"/>
    <property type="gene ID" value="EJB05_29271"/>
</dbReference>
<sequence length="479" mass="49374">MAAALEKMHQPAGVGEAAASSASLPPPTVRVLDTTLVQPSSGGPAPPETSLPLTFYDVFWVHTPPVQRVFFYRLAPDADADAILANLRDSLSHAVRAFYPLAGRLRLTPGTANHYELHYRPGDAVAFAVAEYDGEQDFESLAADEPREVAAIAPLAPPLPAGGAVLALQVTLLPARAGRGLALGVTVHHAACDGAGSTHFLHTWAAACVGTGTPPPPPVIDRTLISDTRGLYDVFCPPASSTGAEVGFVPMPKDQLLATFTLSRAHLQRIKDALAAAAHGGALPPPRCTSLVAALGFVWSCYHQAKLLRAGAGGDQTYFLLSVDHRSRLNPPLPAEYLGNCVAAAIAAAPRTELEEASVSGGGLLTACAAIAAGIEDAVSVLATETMDQRMERVVEAAASGSMLTVAGSPRFRVYELDMGFGRPAKVDVVSVARTGAVAVGGDGGGMEVGVALPPAGMDAFRKSFADAVAGLGMDTGAQ</sequence>
<accession>A0A5J9USB9</accession>
<dbReference type="AlphaFoldDB" id="A0A5J9USB9"/>
<dbReference type="Proteomes" id="UP000324897">
    <property type="component" value="Chromosome 2"/>
</dbReference>
<dbReference type="Gene3D" id="3.30.559.10">
    <property type="entry name" value="Chloramphenicol acetyltransferase-like domain"/>
    <property type="match status" value="2"/>
</dbReference>
<organism evidence="3 4">
    <name type="scientific">Eragrostis curvula</name>
    <name type="common">weeping love grass</name>
    <dbReference type="NCBI Taxonomy" id="38414"/>
    <lineage>
        <taxon>Eukaryota</taxon>
        <taxon>Viridiplantae</taxon>
        <taxon>Streptophyta</taxon>
        <taxon>Embryophyta</taxon>
        <taxon>Tracheophyta</taxon>
        <taxon>Spermatophyta</taxon>
        <taxon>Magnoliopsida</taxon>
        <taxon>Liliopsida</taxon>
        <taxon>Poales</taxon>
        <taxon>Poaceae</taxon>
        <taxon>PACMAD clade</taxon>
        <taxon>Chloridoideae</taxon>
        <taxon>Eragrostideae</taxon>
        <taxon>Eragrostidinae</taxon>
        <taxon>Eragrostis</taxon>
    </lineage>
</organism>
<dbReference type="EMBL" id="RWGY01000013">
    <property type="protein sequence ID" value="TVU26712.1"/>
    <property type="molecule type" value="Genomic_DNA"/>
</dbReference>
<evidence type="ECO:0000256" key="2">
    <source>
        <dbReference type="ARBA" id="ARBA00023315"/>
    </source>
</evidence>
<protein>
    <submittedName>
        <fullName evidence="3">Uncharacterized protein</fullName>
    </submittedName>
</protein>
<dbReference type="SUPFAM" id="SSF52777">
    <property type="entry name" value="CoA-dependent acyltransferases"/>
    <property type="match status" value="1"/>
</dbReference>
<keyword evidence="2" id="KW-0012">Acyltransferase</keyword>
<gene>
    <name evidence="3" type="ORF">EJB05_29271</name>
</gene>
<feature type="non-terminal residue" evidence="3">
    <location>
        <position position="1"/>
    </location>
</feature>
<dbReference type="OrthoDB" id="1862401at2759"/>
<keyword evidence="4" id="KW-1185">Reference proteome</keyword>
<name>A0A5J9USB9_9POAL</name>
<proteinExistence type="predicted"/>
<dbReference type="InterPro" id="IPR023213">
    <property type="entry name" value="CAT-like_dom_sf"/>
</dbReference>
<dbReference type="Pfam" id="PF02458">
    <property type="entry name" value="Transferase"/>
    <property type="match status" value="1"/>
</dbReference>
<dbReference type="InterPro" id="IPR051504">
    <property type="entry name" value="Plant_metabolite_acyltrans"/>
</dbReference>
<evidence type="ECO:0000256" key="1">
    <source>
        <dbReference type="ARBA" id="ARBA00022679"/>
    </source>
</evidence>
<reference evidence="3 4" key="1">
    <citation type="journal article" date="2019" name="Sci. Rep.">
        <title>A high-quality genome of Eragrostis curvula grass provides insights into Poaceae evolution and supports new strategies to enhance forage quality.</title>
        <authorList>
            <person name="Carballo J."/>
            <person name="Santos B.A.C.M."/>
            <person name="Zappacosta D."/>
            <person name="Garbus I."/>
            <person name="Selva J.P."/>
            <person name="Gallo C.A."/>
            <person name="Diaz A."/>
            <person name="Albertini E."/>
            <person name="Caccamo M."/>
            <person name="Echenique V."/>
        </authorList>
    </citation>
    <scope>NUCLEOTIDE SEQUENCE [LARGE SCALE GENOMIC DNA]</scope>
    <source>
        <strain evidence="4">cv. Victoria</strain>
        <tissue evidence="3">Leaf</tissue>
    </source>
</reference>
<keyword evidence="1" id="KW-0808">Transferase</keyword>
<dbReference type="PANTHER" id="PTHR31625">
    <property type="match status" value="1"/>
</dbReference>
<comment type="caution">
    <text evidence="3">The sequence shown here is derived from an EMBL/GenBank/DDBJ whole genome shotgun (WGS) entry which is preliminary data.</text>
</comment>
<dbReference type="GO" id="GO:0016747">
    <property type="term" value="F:acyltransferase activity, transferring groups other than amino-acyl groups"/>
    <property type="evidence" value="ECO:0007669"/>
    <property type="project" value="UniProtKB-ARBA"/>
</dbReference>
<evidence type="ECO:0000313" key="3">
    <source>
        <dbReference type="EMBL" id="TVU26712.1"/>
    </source>
</evidence>